<keyword evidence="2" id="KW-0812">Transmembrane</keyword>
<evidence type="ECO:0000313" key="4">
    <source>
        <dbReference type="EMBL" id="MFC7192736.1"/>
    </source>
</evidence>
<dbReference type="Gene3D" id="3.30.479.30">
    <property type="entry name" value="Band 7 domain"/>
    <property type="match status" value="1"/>
</dbReference>
<comment type="caution">
    <text evidence="4">The sequence shown here is derived from an EMBL/GenBank/DDBJ whole genome shotgun (WGS) entry which is preliminary data.</text>
</comment>
<proteinExistence type="inferred from homology"/>
<evidence type="ECO:0000256" key="2">
    <source>
        <dbReference type="SAM" id="Phobius"/>
    </source>
</evidence>
<comment type="similarity">
    <text evidence="1">Belongs to the band 7/mec-2 family.</text>
</comment>
<dbReference type="AlphaFoldDB" id="A0ABD5YYQ3"/>
<name>A0ABD5YYQ3_9EURY</name>
<keyword evidence="2" id="KW-0472">Membrane</keyword>
<dbReference type="SMART" id="SM00244">
    <property type="entry name" value="PHB"/>
    <property type="match status" value="1"/>
</dbReference>
<dbReference type="SUPFAM" id="SSF117892">
    <property type="entry name" value="Band 7/SPFH domain"/>
    <property type="match status" value="1"/>
</dbReference>
<feature type="transmembrane region" description="Helical" evidence="2">
    <location>
        <begin position="6"/>
        <end position="27"/>
    </location>
</feature>
<dbReference type="InterPro" id="IPR001107">
    <property type="entry name" value="Band_7"/>
</dbReference>
<dbReference type="PANTHER" id="PTHR10264">
    <property type="entry name" value="BAND 7 PROTEIN-RELATED"/>
    <property type="match status" value="1"/>
</dbReference>
<gene>
    <name evidence="4" type="ORF">ACFQL7_24960</name>
</gene>
<feature type="domain" description="Band 7" evidence="3">
    <location>
        <begin position="29"/>
        <end position="221"/>
    </location>
</feature>
<dbReference type="InterPro" id="IPR043202">
    <property type="entry name" value="Band-7_stomatin-like"/>
</dbReference>
<keyword evidence="2" id="KW-1133">Transmembrane helix</keyword>
<dbReference type="InterPro" id="IPR036013">
    <property type="entry name" value="Band_7/SPFH_dom_sf"/>
</dbReference>
<protein>
    <submittedName>
        <fullName evidence="4">SPFH domain-containing protein</fullName>
    </submittedName>
</protein>
<evidence type="ECO:0000313" key="5">
    <source>
        <dbReference type="Proteomes" id="UP001596417"/>
    </source>
</evidence>
<dbReference type="PANTHER" id="PTHR10264:SF19">
    <property type="entry name" value="AT06885P-RELATED"/>
    <property type="match status" value="1"/>
</dbReference>
<dbReference type="EMBL" id="JBHTAX010000005">
    <property type="protein sequence ID" value="MFC7192736.1"/>
    <property type="molecule type" value="Genomic_DNA"/>
</dbReference>
<dbReference type="Proteomes" id="UP001596417">
    <property type="component" value="Unassembled WGS sequence"/>
</dbReference>
<reference evidence="4 5" key="1">
    <citation type="journal article" date="2019" name="Int. J. Syst. Evol. Microbiol.">
        <title>The Global Catalogue of Microorganisms (GCM) 10K type strain sequencing project: providing services to taxonomists for standard genome sequencing and annotation.</title>
        <authorList>
            <consortium name="The Broad Institute Genomics Platform"/>
            <consortium name="The Broad Institute Genome Sequencing Center for Infectious Disease"/>
            <person name="Wu L."/>
            <person name="Ma J."/>
        </authorList>
    </citation>
    <scope>NUCLEOTIDE SEQUENCE [LARGE SCALE GENOMIC DNA]</scope>
    <source>
        <strain evidence="4 5">RDMS1</strain>
    </source>
</reference>
<evidence type="ECO:0000256" key="1">
    <source>
        <dbReference type="ARBA" id="ARBA00008164"/>
    </source>
</evidence>
<organism evidence="4 5">
    <name type="scientific">Halocatena marina</name>
    <dbReference type="NCBI Taxonomy" id="2934937"/>
    <lineage>
        <taxon>Archaea</taxon>
        <taxon>Methanobacteriati</taxon>
        <taxon>Methanobacteriota</taxon>
        <taxon>Stenosarchaea group</taxon>
        <taxon>Halobacteria</taxon>
        <taxon>Halobacteriales</taxon>
        <taxon>Natronomonadaceae</taxon>
        <taxon>Halocatena</taxon>
    </lineage>
</organism>
<evidence type="ECO:0000259" key="3">
    <source>
        <dbReference type="SMART" id="SM00244"/>
    </source>
</evidence>
<dbReference type="RefSeq" id="WP_264556714.1">
    <property type="nucleotide sequence ID" value="NZ_CP109981.1"/>
</dbReference>
<accession>A0ABD5YYQ3</accession>
<dbReference type="Pfam" id="PF01145">
    <property type="entry name" value="Band_7"/>
    <property type="match status" value="1"/>
</dbReference>
<keyword evidence="5" id="KW-1185">Reference proteome</keyword>
<dbReference type="GeneID" id="76202436"/>
<sequence length="254" mass="28965">MDAIPLQNGLVTPIIWLVILLITIVVVSQSIEIVKAYEKSVLTVFGQYHKILEPGVNFVFPFISRTYPVDIRTQQLDIPSQTALSKDDVPVTADLEIFLRVADVKAVFLTADNPAADDLKESVSNRTRTISNHAQTGLQDILGEMEFSSVNFDDMDRNERETLWMEIRTRIENDYEERTGIDPHAKSNDNWQTIQGEIHDRAISEFEDIDEGLKERMEIHSYIIDRLQEDLNMVTDGLGIDIVHLDIQLTLDPQ</sequence>